<dbReference type="PANTHER" id="PTHR47642:SF5">
    <property type="entry name" value="ATP-DEPENDENT DNA HELICASE"/>
    <property type="match status" value="1"/>
</dbReference>
<dbReference type="PANTHER" id="PTHR47642">
    <property type="entry name" value="ATP-DEPENDENT DNA HELICASE"/>
    <property type="match status" value="1"/>
</dbReference>
<evidence type="ECO:0000256" key="5">
    <source>
        <dbReference type="ARBA" id="ARBA00022840"/>
    </source>
</evidence>
<keyword evidence="2" id="KW-0227">DNA damage</keyword>
<dbReference type="EMBL" id="DXDC01000470">
    <property type="protein sequence ID" value="HIY67676.1"/>
    <property type="molecule type" value="Genomic_DNA"/>
</dbReference>
<name>A0A9D1Z128_9MICO</name>
<evidence type="ECO:0000256" key="4">
    <source>
        <dbReference type="ARBA" id="ARBA00022806"/>
    </source>
</evidence>
<evidence type="ECO:0000256" key="1">
    <source>
        <dbReference type="ARBA" id="ARBA00022741"/>
    </source>
</evidence>
<dbReference type="Pfam" id="PF21530">
    <property type="entry name" value="Pif1_2B_dom"/>
    <property type="match status" value="1"/>
</dbReference>
<reference evidence="11" key="2">
    <citation type="submission" date="2021-04" db="EMBL/GenBank/DDBJ databases">
        <authorList>
            <person name="Gilroy R."/>
        </authorList>
    </citation>
    <scope>NUCLEOTIDE SEQUENCE</scope>
    <source>
        <strain evidence="11">ChiGjej1B1-98</strain>
    </source>
</reference>
<feature type="region of interest" description="Disordered" evidence="9">
    <location>
        <begin position="424"/>
        <end position="445"/>
    </location>
</feature>
<dbReference type="SMART" id="SM00382">
    <property type="entry name" value="AAA"/>
    <property type="match status" value="1"/>
</dbReference>
<dbReference type="Gene3D" id="3.40.50.300">
    <property type="entry name" value="P-loop containing nucleotide triphosphate hydrolases"/>
    <property type="match status" value="2"/>
</dbReference>
<protein>
    <submittedName>
        <fullName evidence="11">AAA family ATPase</fullName>
    </submittedName>
</protein>
<feature type="compositionally biased region" description="Polar residues" evidence="9">
    <location>
        <begin position="436"/>
        <end position="445"/>
    </location>
</feature>
<evidence type="ECO:0000259" key="10">
    <source>
        <dbReference type="SMART" id="SM00382"/>
    </source>
</evidence>
<organism evidence="11 12">
    <name type="scientific">Candidatus Agrococcus pullicola</name>
    <dbReference type="NCBI Taxonomy" id="2838429"/>
    <lineage>
        <taxon>Bacteria</taxon>
        <taxon>Bacillati</taxon>
        <taxon>Actinomycetota</taxon>
        <taxon>Actinomycetes</taxon>
        <taxon>Micrococcales</taxon>
        <taxon>Microbacteriaceae</taxon>
        <taxon>Agrococcus</taxon>
    </lineage>
</organism>
<evidence type="ECO:0000256" key="9">
    <source>
        <dbReference type="SAM" id="MobiDB-lite"/>
    </source>
</evidence>
<dbReference type="AlphaFoldDB" id="A0A9D1Z128"/>
<gene>
    <name evidence="11" type="ORF">H9830_15530</name>
</gene>
<evidence type="ECO:0000313" key="11">
    <source>
        <dbReference type="EMBL" id="HIY67676.1"/>
    </source>
</evidence>
<sequence>MVELSKEQQDLFERIEKTDDHLFITGRAGTGKSTLLNHLAANTGKSIVITAPTGVAALNVGGQTIHSLLKLHLGIIATSPLRQPEKLKTVLRTIDTLIIDEISMVNADLMDAVDRSLRQARGIHSTPFGGVQIVMFGDPYQLSPVPPRGDEKLYFDEHYSSLWFFDAKVWREAELDVVELVHIHRQSDLEFKQALNAVRHGTVTEELANLLNGYGARTPPGDDVLTLASRNDTVRRINSRELAQLGGKAKTAVADVEGEFGQSSYPADEVLELKIGAQVMFLRNDPEGRWVNGTIGRVVDISGTVWVNVDGEDHEVEPTTWEKYRYTYAPDSKELKREVAAEFTQFPLRLAWAVTIHKSQGKTFDSAIIDLGARAFSPGQTYVALSRLTSLEGLYMTRPLKPADIIVDQRVRQFITDVRARQRDGKAGWGGEGTAFTPSASDTPF</sequence>
<dbReference type="InterPro" id="IPR027417">
    <property type="entry name" value="P-loop_NTPase"/>
</dbReference>
<evidence type="ECO:0000256" key="2">
    <source>
        <dbReference type="ARBA" id="ARBA00022763"/>
    </source>
</evidence>
<evidence type="ECO:0000256" key="6">
    <source>
        <dbReference type="ARBA" id="ARBA00023125"/>
    </source>
</evidence>
<evidence type="ECO:0000256" key="3">
    <source>
        <dbReference type="ARBA" id="ARBA00022801"/>
    </source>
</evidence>
<keyword evidence="4" id="KW-0347">Helicase</keyword>
<proteinExistence type="predicted"/>
<reference evidence="11" key="1">
    <citation type="journal article" date="2021" name="PeerJ">
        <title>Extensive microbial diversity within the chicken gut microbiome revealed by metagenomics and culture.</title>
        <authorList>
            <person name="Gilroy R."/>
            <person name="Ravi A."/>
            <person name="Getino M."/>
            <person name="Pursley I."/>
            <person name="Horton D.L."/>
            <person name="Alikhan N.F."/>
            <person name="Baker D."/>
            <person name="Gharbi K."/>
            <person name="Hall N."/>
            <person name="Watson M."/>
            <person name="Adriaenssens E.M."/>
            <person name="Foster-Nyarko E."/>
            <person name="Jarju S."/>
            <person name="Secka A."/>
            <person name="Antonio M."/>
            <person name="Oren A."/>
            <person name="Chaudhuri R.R."/>
            <person name="La Ragione R."/>
            <person name="Hildebrand F."/>
            <person name="Pallen M.J."/>
        </authorList>
    </citation>
    <scope>NUCLEOTIDE SEQUENCE</scope>
    <source>
        <strain evidence="11">ChiGjej1B1-98</strain>
    </source>
</reference>
<keyword evidence="8" id="KW-0413">Isomerase</keyword>
<dbReference type="SUPFAM" id="SSF52540">
    <property type="entry name" value="P-loop containing nucleoside triphosphate hydrolases"/>
    <property type="match status" value="2"/>
</dbReference>
<keyword evidence="3" id="KW-0378">Hydrolase</keyword>
<dbReference type="GO" id="GO:0003678">
    <property type="term" value="F:DNA helicase activity"/>
    <property type="evidence" value="ECO:0007669"/>
    <property type="project" value="InterPro"/>
</dbReference>
<dbReference type="InterPro" id="IPR049163">
    <property type="entry name" value="Pif1-like_2B_dom"/>
</dbReference>
<dbReference type="InterPro" id="IPR010285">
    <property type="entry name" value="DNA_helicase_pif1-like_DEAD"/>
</dbReference>
<accession>A0A9D1Z128</accession>
<keyword evidence="6" id="KW-0238">DNA-binding</keyword>
<dbReference type="Pfam" id="PF05970">
    <property type="entry name" value="PIF1"/>
    <property type="match status" value="1"/>
</dbReference>
<dbReference type="Proteomes" id="UP000824005">
    <property type="component" value="Unassembled WGS sequence"/>
</dbReference>
<keyword evidence="1" id="KW-0547">Nucleotide-binding</keyword>
<evidence type="ECO:0000256" key="7">
    <source>
        <dbReference type="ARBA" id="ARBA00023204"/>
    </source>
</evidence>
<dbReference type="Gene3D" id="2.30.30.940">
    <property type="match status" value="1"/>
</dbReference>
<feature type="domain" description="AAA+ ATPase" evidence="10">
    <location>
        <begin position="18"/>
        <end position="285"/>
    </location>
</feature>
<dbReference type="GO" id="GO:0006281">
    <property type="term" value="P:DNA repair"/>
    <property type="evidence" value="ECO:0007669"/>
    <property type="project" value="InterPro"/>
</dbReference>
<keyword evidence="5" id="KW-0067">ATP-binding</keyword>
<dbReference type="InterPro" id="IPR003593">
    <property type="entry name" value="AAA+_ATPase"/>
</dbReference>
<dbReference type="CDD" id="cd18809">
    <property type="entry name" value="SF1_C_RecD"/>
    <property type="match status" value="1"/>
</dbReference>
<comment type="caution">
    <text evidence="11">The sequence shown here is derived from an EMBL/GenBank/DDBJ whole genome shotgun (WGS) entry which is preliminary data.</text>
</comment>
<evidence type="ECO:0000256" key="8">
    <source>
        <dbReference type="ARBA" id="ARBA00023235"/>
    </source>
</evidence>
<dbReference type="GO" id="GO:0000723">
    <property type="term" value="P:telomere maintenance"/>
    <property type="evidence" value="ECO:0007669"/>
    <property type="project" value="InterPro"/>
</dbReference>
<keyword evidence="7" id="KW-0234">DNA repair</keyword>
<dbReference type="InterPro" id="IPR051055">
    <property type="entry name" value="PIF1_helicase"/>
</dbReference>
<evidence type="ECO:0000313" key="12">
    <source>
        <dbReference type="Proteomes" id="UP000824005"/>
    </source>
</evidence>